<evidence type="ECO:0000313" key="1">
    <source>
        <dbReference type="EMBL" id="CAA7268492.1"/>
    </source>
</evidence>
<sequence>MSIDKCLTSLTIDMSDCQATKESFDSYCKMLQDRRFADLLHSLHGQSFSIRKFGILFWGADEAKYRCRMSDDLFKVLAGFARSKTLLSLTLGNIEGIPRVLLGGLRFESLVFWRVTLGVKTEDEIWFNNLLNNMESPGTHKPYLTMKLVDSLPKLSREKFILPEFPPTSIRRLLIDVTNDHTMRRTVALLHRCYHLEDLALTLTPDYNMGRMARGWNPLPSWPSHIRLQRFCIRHKVPEHNTDDFNAETLSLRAQDSLVRAFNNVSFLLERPGLEMAFCRLEKLEVEIDVRHNFEVPGPTDWSRLDDALTAKCLRSVPEIVVVIECPKAPEDEGRAQYDGNAFWKRVRAKHWATVLELTHLQSKLPKLLSRSPPLFTDIQIL</sequence>
<evidence type="ECO:0000313" key="2">
    <source>
        <dbReference type="Proteomes" id="UP000467700"/>
    </source>
</evidence>
<dbReference type="Proteomes" id="UP000467700">
    <property type="component" value="Unassembled WGS sequence"/>
</dbReference>
<accession>A0A8S0X669</accession>
<gene>
    <name evidence="1" type="ORF">AAE3_LOCUS10641</name>
</gene>
<dbReference type="AlphaFoldDB" id="A0A8S0X669"/>
<name>A0A8S0X669_CYCAE</name>
<dbReference type="EMBL" id="CACVBS010000068">
    <property type="protein sequence ID" value="CAA7268492.1"/>
    <property type="molecule type" value="Genomic_DNA"/>
</dbReference>
<dbReference type="OrthoDB" id="10333650at2759"/>
<protein>
    <submittedName>
        <fullName evidence="1">Uncharacterized protein</fullName>
    </submittedName>
</protein>
<reference evidence="1 2" key="1">
    <citation type="submission" date="2020-01" db="EMBL/GenBank/DDBJ databases">
        <authorList>
            <person name="Gupta K D."/>
        </authorList>
    </citation>
    <scope>NUCLEOTIDE SEQUENCE [LARGE SCALE GENOMIC DNA]</scope>
</reference>
<comment type="caution">
    <text evidence="1">The sequence shown here is derived from an EMBL/GenBank/DDBJ whole genome shotgun (WGS) entry which is preliminary data.</text>
</comment>
<keyword evidence="2" id="KW-1185">Reference proteome</keyword>
<proteinExistence type="predicted"/>
<organism evidence="1 2">
    <name type="scientific">Cyclocybe aegerita</name>
    <name type="common">Black poplar mushroom</name>
    <name type="synonym">Agrocybe aegerita</name>
    <dbReference type="NCBI Taxonomy" id="1973307"/>
    <lineage>
        <taxon>Eukaryota</taxon>
        <taxon>Fungi</taxon>
        <taxon>Dikarya</taxon>
        <taxon>Basidiomycota</taxon>
        <taxon>Agaricomycotina</taxon>
        <taxon>Agaricomycetes</taxon>
        <taxon>Agaricomycetidae</taxon>
        <taxon>Agaricales</taxon>
        <taxon>Agaricineae</taxon>
        <taxon>Bolbitiaceae</taxon>
        <taxon>Cyclocybe</taxon>
    </lineage>
</organism>